<evidence type="ECO:0000259" key="3">
    <source>
        <dbReference type="PROSITE" id="PS51938"/>
    </source>
</evidence>
<evidence type="ECO:0000259" key="2">
    <source>
        <dbReference type="PROSITE" id="PS51673"/>
    </source>
</evidence>
<feature type="domain" description="SUZ" evidence="2">
    <location>
        <begin position="67"/>
        <end position="154"/>
    </location>
</feature>
<dbReference type="InterPro" id="IPR024642">
    <property type="entry name" value="SUZ-C"/>
</dbReference>
<dbReference type="PROSITE" id="PS51673">
    <property type="entry name" value="SUZ"/>
    <property type="match status" value="1"/>
</dbReference>
<comment type="caution">
    <text evidence="4">The sequence shown here is derived from an EMBL/GenBank/DDBJ whole genome shotgun (WGS) entry which is preliminary data.</text>
</comment>
<feature type="domain" description="SUZ-C" evidence="3">
    <location>
        <begin position="226"/>
        <end position="276"/>
    </location>
</feature>
<feature type="compositionally biased region" description="Basic and acidic residues" evidence="1">
    <location>
        <begin position="32"/>
        <end position="54"/>
    </location>
</feature>
<feature type="compositionally biased region" description="Basic and acidic residues" evidence="1">
    <location>
        <begin position="207"/>
        <end position="218"/>
    </location>
</feature>
<dbReference type="Proteomes" id="UP000295604">
    <property type="component" value="Unassembled WGS sequence"/>
</dbReference>
<keyword evidence="5" id="KW-1185">Reference proteome</keyword>
<sequence length="282" mass="30667">MSRRNATADAWEDDWETQADKLDAQAQSQAESEVKLSKAERLAKHAETNRRLWQEADAPPPLSFLDSQPSVPLASGFKPQVTVLSRKPAPKMIARRDPVTGLSQLSLDDDDGEEKTDKRPQLTPEEIKAEQQRKREEKQRHYDEVRAKIFGESNPSSGASSPGTVTPPRGAGDGNRGNQRGRGRGRGGYRGNPSRGDDNRRSGGRPEAGRSETGRELFDPNYSNRGGGGVPLQRQGSGPGYQSGRSTPRDDNQPQQAIRAPRGPDGTGRGGFGFASRGTREG</sequence>
<feature type="region of interest" description="Disordered" evidence="1">
    <location>
        <begin position="1"/>
        <end position="282"/>
    </location>
</feature>
<organism evidence="4 5">
    <name type="scientific">Colletotrichum sidae</name>
    <dbReference type="NCBI Taxonomy" id="1347389"/>
    <lineage>
        <taxon>Eukaryota</taxon>
        <taxon>Fungi</taxon>
        <taxon>Dikarya</taxon>
        <taxon>Ascomycota</taxon>
        <taxon>Pezizomycotina</taxon>
        <taxon>Sordariomycetes</taxon>
        <taxon>Hypocreomycetidae</taxon>
        <taxon>Glomerellales</taxon>
        <taxon>Glomerellaceae</taxon>
        <taxon>Colletotrichum</taxon>
        <taxon>Colletotrichum orbiculare species complex</taxon>
    </lineage>
</organism>
<gene>
    <name evidence="4" type="ORF">C8034_v001843</name>
</gene>
<dbReference type="EMBL" id="QAPF01000114">
    <property type="protein sequence ID" value="TEA16230.1"/>
    <property type="molecule type" value="Genomic_DNA"/>
</dbReference>
<feature type="compositionally biased region" description="Basic and acidic residues" evidence="1">
    <location>
        <begin position="115"/>
        <end position="149"/>
    </location>
</feature>
<name>A0A4V3I2V5_9PEZI</name>
<proteinExistence type="predicted"/>
<protein>
    <submittedName>
        <fullName evidence="4">Uncharacterized protein</fullName>
    </submittedName>
</protein>
<dbReference type="AlphaFoldDB" id="A0A4V3I2V5"/>
<dbReference type="PROSITE" id="PS51938">
    <property type="entry name" value="SUZ_C"/>
    <property type="match status" value="1"/>
</dbReference>
<reference evidence="4 5" key="1">
    <citation type="submission" date="2018-11" db="EMBL/GenBank/DDBJ databases">
        <title>Genome sequence and assembly of Colletotrichum sidae.</title>
        <authorList>
            <person name="Gan P."/>
            <person name="Shirasu K."/>
        </authorList>
    </citation>
    <scope>NUCLEOTIDE SEQUENCE [LARGE SCALE GENOMIC DNA]</scope>
    <source>
        <strain evidence="4 5">CBS 518.97</strain>
    </source>
</reference>
<feature type="compositionally biased region" description="Polar residues" evidence="1">
    <location>
        <begin position="153"/>
        <end position="164"/>
    </location>
</feature>
<dbReference type="InterPro" id="IPR024771">
    <property type="entry name" value="SUZ"/>
</dbReference>
<evidence type="ECO:0000313" key="4">
    <source>
        <dbReference type="EMBL" id="TEA16230.1"/>
    </source>
</evidence>
<accession>A0A4V3I2V5</accession>
<evidence type="ECO:0000256" key="1">
    <source>
        <dbReference type="SAM" id="MobiDB-lite"/>
    </source>
</evidence>
<evidence type="ECO:0000313" key="5">
    <source>
        <dbReference type="Proteomes" id="UP000295604"/>
    </source>
</evidence>